<dbReference type="Proteomes" id="UP000078459">
    <property type="component" value="Unassembled WGS sequence"/>
</dbReference>
<evidence type="ECO:0000256" key="2">
    <source>
        <dbReference type="ARBA" id="ARBA00022747"/>
    </source>
</evidence>
<dbReference type="SUPFAM" id="SSF81301">
    <property type="entry name" value="Nucleotidyltransferase"/>
    <property type="match status" value="1"/>
</dbReference>
<dbReference type="InterPro" id="IPR043519">
    <property type="entry name" value="NT_sf"/>
</dbReference>
<dbReference type="GO" id="GO:0003677">
    <property type="term" value="F:DNA binding"/>
    <property type="evidence" value="ECO:0007669"/>
    <property type="project" value="UniProtKB-KW"/>
</dbReference>
<reference evidence="7 8" key="2">
    <citation type="submission" date="2016-06" db="EMBL/GenBank/DDBJ databases">
        <title>Pedobacter psychrophilus sp. nov., isolated from Antarctic fragmentary rock.</title>
        <authorList>
            <person name="Svec P."/>
        </authorList>
    </citation>
    <scope>NUCLEOTIDE SEQUENCE [LARGE SCALE GENOMIC DNA]</scope>
    <source>
        <strain evidence="7 8">CCM 8644</strain>
    </source>
</reference>
<accession>A0A179DF37</accession>
<evidence type="ECO:0000259" key="6">
    <source>
        <dbReference type="Pfam" id="PF01909"/>
    </source>
</evidence>
<dbReference type="GO" id="GO:0009307">
    <property type="term" value="P:DNA restriction-modification system"/>
    <property type="evidence" value="ECO:0007669"/>
    <property type="project" value="UniProtKB-KW"/>
</dbReference>
<dbReference type="PANTHER" id="PTHR30408">
    <property type="entry name" value="TYPE-1 RESTRICTION ENZYME ECOKI SPECIFICITY PROTEIN"/>
    <property type="match status" value="1"/>
</dbReference>
<dbReference type="Gene3D" id="3.30.460.10">
    <property type="entry name" value="Beta Polymerase, domain 2"/>
    <property type="match status" value="1"/>
</dbReference>
<dbReference type="CDD" id="cd17246">
    <property type="entry name" value="RMtype1_S_SonII-TRD2-CR2_like"/>
    <property type="match status" value="1"/>
</dbReference>
<dbReference type="Gene3D" id="3.90.220.20">
    <property type="entry name" value="DNA methylase specificity domains"/>
    <property type="match status" value="2"/>
</dbReference>
<proteinExistence type="inferred from homology"/>
<feature type="domain" description="Type I restriction modification DNA specificity" evidence="5">
    <location>
        <begin position="299"/>
        <end position="463"/>
    </location>
</feature>
<organism evidence="7 8">
    <name type="scientific">Pedobacter psychrophilus</name>
    <dbReference type="NCBI Taxonomy" id="1826909"/>
    <lineage>
        <taxon>Bacteria</taxon>
        <taxon>Pseudomonadati</taxon>
        <taxon>Bacteroidota</taxon>
        <taxon>Sphingobacteriia</taxon>
        <taxon>Sphingobacteriales</taxon>
        <taxon>Sphingobacteriaceae</taxon>
        <taxon>Pedobacter</taxon>
    </lineage>
</organism>
<comment type="caution">
    <text evidence="7">The sequence shown here is derived from an EMBL/GenBank/DDBJ whole genome shotgun (WGS) entry which is preliminary data.</text>
</comment>
<evidence type="ECO:0008006" key="9">
    <source>
        <dbReference type="Google" id="ProtNLM"/>
    </source>
</evidence>
<gene>
    <name evidence="7" type="ORF">A5893_08320</name>
</gene>
<evidence type="ECO:0000256" key="4">
    <source>
        <dbReference type="SAM" id="Coils"/>
    </source>
</evidence>
<keyword evidence="3" id="KW-0238">DNA-binding</keyword>
<feature type="coiled-coil region" evidence="4">
    <location>
        <begin position="264"/>
        <end position="291"/>
    </location>
</feature>
<dbReference type="AlphaFoldDB" id="A0A179DF37"/>
<dbReference type="CDD" id="cd05403">
    <property type="entry name" value="NT_KNTase_like"/>
    <property type="match status" value="1"/>
</dbReference>
<dbReference type="InterPro" id="IPR052021">
    <property type="entry name" value="Type-I_RS_S_subunit"/>
</dbReference>
<evidence type="ECO:0000313" key="8">
    <source>
        <dbReference type="Proteomes" id="UP000078459"/>
    </source>
</evidence>
<dbReference type="InterPro" id="IPR002934">
    <property type="entry name" value="Polymerase_NTP_transf_dom"/>
</dbReference>
<dbReference type="OrthoDB" id="9816225at2"/>
<dbReference type="EMBL" id="LWHJ01000027">
    <property type="protein sequence ID" value="OAQ39588.1"/>
    <property type="molecule type" value="Genomic_DNA"/>
</dbReference>
<dbReference type="Pfam" id="PF01420">
    <property type="entry name" value="Methylase_S"/>
    <property type="match status" value="2"/>
</dbReference>
<evidence type="ECO:0000259" key="5">
    <source>
        <dbReference type="Pfam" id="PF01420"/>
    </source>
</evidence>
<sequence length="486" mass="55567">MKFGLEQHIIDKLIAVFEQHSKVDKALVFGSRAKGNYRPDSDIDIAIKGQELTTDDIIAMSVAFEENGITHKIDLINYHSIKEPDLKDHIDRVGIELYSKWKECKLGDVTKLITKGTTPSSLGGKFINKGINYIKSEAVSYDGKIDKSTFVFIDEAVHQKLKRSQLAKDDILYSMAGIYLGKNGLVTEDMLPANTNQALAIIRLNQEKAKPKFIHYYLRQKSVIDFVNNMSGQSAQPNINFEEIKSIDILLPPLQEQTAIATILSSLDDKIDLLHRQNKTLEQLAETLFRQWFVEEAEESWEEKSLPEITDYLNGLALQKFPAKIDYLPVIKIREMKQGISENSDKCSRDIPLQYIVQDGDVLFSWSGSLEVVFWTGGEGALNQHLFKVSSKKYPKWFYYLATKHHLPEFKVIAESKSTTMGHIQRVHLQQAMISIPPKELFDQYNERITPMIDKLIDNHKQIRTLTQIRNTLLPKLMNGEVRVDL</sequence>
<feature type="domain" description="Polymerase nucleotidyl transferase" evidence="6">
    <location>
        <begin position="10"/>
        <end position="88"/>
    </location>
</feature>
<comment type="similarity">
    <text evidence="1">Belongs to the type-I restriction system S methylase family.</text>
</comment>
<name>A0A179DF37_9SPHI</name>
<protein>
    <recommendedName>
        <fullName evidence="9">Restriction endonuclease subunit S</fullName>
    </recommendedName>
</protein>
<dbReference type="SUPFAM" id="SSF116734">
    <property type="entry name" value="DNA methylase specificity domain"/>
    <property type="match status" value="2"/>
</dbReference>
<keyword evidence="2" id="KW-0680">Restriction system</keyword>
<keyword evidence="8" id="KW-1185">Reference proteome</keyword>
<evidence type="ECO:0000313" key="7">
    <source>
        <dbReference type="EMBL" id="OAQ39588.1"/>
    </source>
</evidence>
<feature type="domain" description="Type I restriction modification DNA specificity" evidence="5">
    <location>
        <begin position="99"/>
        <end position="283"/>
    </location>
</feature>
<dbReference type="InterPro" id="IPR000055">
    <property type="entry name" value="Restrct_endonuc_typeI_TRD"/>
</dbReference>
<evidence type="ECO:0000256" key="3">
    <source>
        <dbReference type="ARBA" id="ARBA00023125"/>
    </source>
</evidence>
<dbReference type="InterPro" id="IPR044946">
    <property type="entry name" value="Restrct_endonuc_typeI_TRD_sf"/>
</dbReference>
<dbReference type="Pfam" id="PF01909">
    <property type="entry name" value="NTP_transf_2"/>
    <property type="match status" value="1"/>
</dbReference>
<reference evidence="7 8" key="1">
    <citation type="submission" date="2016-04" db="EMBL/GenBank/DDBJ databases">
        <authorList>
            <person name="Evans L.H."/>
            <person name="Alamgir A."/>
            <person name="Owens N."/>
            <person name="Weber N.D."/>
            <person name="Virtaneva K."/>
            <person name="Barbian K."/>
            <person name="Babar A."/>
            <person name="Rosenke K."/>
        </authorList>
    </citation>
    <scope>NUCLEOTIDE SEQUENCE [LARGE SCALE GENOMIC DNA]</scope>
    <source>
        <strain evidence="7 8">CCM 8644</strain>
    </source>
</reference>
<evidence type="ECO:0000256" key="1">
    <source>
        <dbReference type="ARBA" id="ARBA00010923"/>
    </source>
</evidence>
<dbReference type="PANTHER" id="PTHR30408:SF12">
    <property type="entry name" value="TYPE I RESTRICTION ENZYME MJAVIII SPECIFICITY SUBUNIT"/>
    <property type="match status" value="1"/>
</dbReference>
<dbReference type="STRING" id="1826909.A5893_08320"/>
<dbReference type="RefSeq" id="WP_082911383.1">
    <property type="nucleotide sequence ID" value="NZ_LWHJ01000027.1"/>
</dbReference>
<keyword evidence="4" id="KW-0175">Coiled coil</keyword>
<dbReference type="Gene3D" id="1.10.287.1120">
    <property type="entry name" value="Bipartite methylase S protein"/>
    <property type="match status" value="1"/>
</dbReference>